<protein>
    <submittedName>
        <fullName evidence="7">Apyrase</fullName>
    </submittedName>
</protein>
<comment type="cofactor">
    <cofactor evidence="1 6">
        <name>Ca(2+)</name>
        <dbReference type="ChEBI" id="CHEBI:29108"/>
    </cofactor>
</comment>
<dbReference type="AlphaFoldDB" id="A0A368GSG1"/>
<sequence length="211" mass="23815">MELSDLSEYNGHLLSPDDKTGMLYEIKDGKAIQWVFLNSGPGNTTKGMKAEWLTIKDDLLYAGGHGREFQNDKGEVISEDPMWIKIITRKGEWSDKLQKWLFLPRKASKTFFVESEDEKKGTNLLIKGSPDLKTFEVVHIGGEGVKHPDRGFSALDFIPGTDDKLIVAIKSKEVEGSDPESYITVFDIDGNVLMEDQKLADNYKFEGIYFV</sequence>
<dbReference type="Pfam" id="PF06079">
    <property type="entry name" value="Apyrase"/>
    <property type="match status" value="1"/>
</dbReference>
<gene>
    <name evidence="7" type="ORF">ANCCAN_08006</name>
</gene>
<feature type="binding site" evidence="6">
    <location>
        <position position="5"/>
    </location>
    <ligand>
        <name>Ca(2+)</name>
        <dbReference type="ChEBI" id="CHEBI:29108"/>
    </ligand>
</feature>
<dbReference type="EMBL" id="JOJR01000089">
    <property type="protein sequence ID" value="RCN45970.1"/>
    <property type="molecule type" value="Genomic_DNA"/>
</dbReference>
<evidence type="ECO:0000256" key="3">
    <source>
        <dbReference type="ARBA" id="ARBA00022801"/>
    </source>
</evidence>
<dbReference type="PANTHER" id="PTHR13023">
    <property type="entry name" value="APYRASE"/>
    <property type="match status" value="1"/>
</dbReference>
<comment type="similarity">
    <text evidence="5">Belongs to the apyrase family.</text>
</comment>
<keyword evidence="3" id="KW-0378">Hydrolase</keyword>
<dbReference type="InterPro" id="IPR009283">
    <property type="entry name" value="Apyrase"/>
</dbReference>
<evidence type="ECO:0000313" key="8">
    <source>
        <dbReference type="Proteomes" id="UP000252519"/>
    </source>
</evidence>
<proteinExistence type="inferred from homology"/>
<feature type="binding site" evidence="6">
    <location>
        <position position="4"/>
    </location>
    <ligand>
        <name>Ca(2+)</name>
        <dbReference type="ChEBI" id="CHEBI:29108"/>
    </ligand>
</feature>
<dbReference type="OrthoDB" id="25028at2759"/>
<dbReference type="STRING" id="29170.A0A368GSG1"/>
<feature type="binding site" evidence="6">
    <location>
        <position position="153"/>
    </location>
    <ligand>
        <name>Ca(2+)</name>
        <dbReference type="ChEBI" id="CHEBI:29108"/>
    </ligand>
</feature>
<evidence type="ECO:0000256" key="2">
    <source>
        <dbReference type="ARBA" id="ARBA00022723"/>
    </source>
</evidence>
<dbReference type="GO" id="GO:0030166">
    <property type="term" value="P:proteoglycan biosynthetic process"/>
    <property type="evidence" value="ECO:0007669"/>
    <property type="project" value="TreeGrafter"/>
</dbReference>
<keyword evidence="8" id="KW-1185">Reference proteome</keyword>
<evidence type="ECO:0000313" key="7">
    <source>
        <dbReference type="EMBL" id="RCN45970.1"/>
    </source>
</evidence>
<dbReference type="Gene3D" id="2.120.10.100">
    <property type="entry name" value="Apyrase"/>
    <property type="match status" value="2"/>
</dbReference>
<evidence type="ECO:0000256" key="4">
    <source>
        <dbReference type="ARBA" id="ARBA00022837"/>
    </source>
</evidence>
<evidence type="ECO:0000256" key="1">
    <source>
        <dbReference type="ARBA" id="ARBA00001913"/>
    </source>
</evidence>
<dbReference type="GO" id="GO:0045134">
    <property type="term" value="F:UDP phosphatase activity"/>
    <property type="evidence" value="ECO:0007669"/>
    <property type="project" value="TreeGrafter"/>
</dbReference>
<accession>A0A368GSG1</accession>
<organism evidence="7 8">
    <name type="scientific">Ancylostoma caninum</name>
    <name type="common">Dog hookworm</name>
    <dbReference type="NCBI Taxonomy" id="29170"/>
    <lineage>
        <taxon>Eukaryota</taxon>
        <taxon>Metazoa</taxon>
        <taxon>Ecdysozoa</taxon>
        <taxon>Nematoda</taxon>
        <taxon>Chromadorea</taxon>
        <taxon>Rhabditida</taxon>
        <taxon>Rhabditina</taxon>
        <taxon>Rhabditomorpha</taxon>
        <taxon>Strongyloidea</taxon>
        <taxon>Ancylostomatidae</taxon>
        <taxon>Ancylostomatinae</taxon>
        <taxon>Ancylostoma</taxon>
    </lineage>
</organism>
<feature type="binding site" evidence="6">
    <location>
        <position position="206"/>
    </location>
    <ligand>
        <name>Ca(2+)</name>
        <dbReference type="ChEBI" id="CHEBI:29108"/>
    </ligand>
</feature>
<dbReference type="GO" id="GO:0004382">
    <property type="term" value="F:GDP phosphatase activity"/>
    <property type="evidence" value="ECO:0007669"/>
    <property type="project" value="TreeGrafter"/>
</dbReference>
<reference evidence="7 8" key="1">
    <citation type="submission" date="2014-10" db="EMBL/GenBank/DDBJ databases">
        <title>Draft genome of the hookworm Ancylostoma caninum.</title>
        <authorList>
            <person name="Mitreva M."/>
        </authorList>
    </citation>
    <scope>NUCLEOTIDE SEQUENCE [LARGE SCALE GENOMIC DNA]</scope>
    <source>
        <strain evidence="7 8">Baltimore</strain>
    </source>
</reference>
<dbReference type="SUPFAM" id="SSF101887">
    <property type="entry name" value="Apyrase"/>
    <property type="match status" value="1"/>
</dbReference>
<dbReference type="Proteomes" id="UP000252519">
    <property type="component" value="Unassembled WGS sequence"/>
</dbReference>
<comment type="caution">
    <text evidence="7">The sequence shown here is derived from an EMBL/GenBank/DDBJ whole genome shotgun (WGS) entry which is preliminary data.</text>
</comment>
<keyword evidence="2 6" id="KW-0479">Metal-binding</keyword>
<dbReference type="PANTHER" id="PTHR13023:SF3">
    <property type="entry name" value="SOLUBLE CALCIUM-ACTIVATED NUCLEOTIDASE 1"/>
    <property type="match status" value="1"/>
</dbReference>
<name>A0A368GSG1_ANCCA</name>
<dbReference type="GO" id="GO:0005509">
    <property type="term" value="F:calcium ion binding"/>
    <property type="evidence" value="ECO:0007669"/>
    <property type="project" value="InterPro"/>
</dbReference>
<feature type="binding site" evidence="6">
    <location>
        <position position="51"/>
    </location>
    <ligand>
        <name>Ca(2+)</name>
        <dbReference type="ChEBI" id="CHEBI:29108"/>
    </ligand>
</feature>
<evidence type="ECO:0000256" key="5">
    <source>
        <dbReference type="ARBA" id="ARBA00025738"/>
    </source>
</evidence>
<dbReference type="InterPro" id="IPR036258">
    <property type="entry name" value="Apyrase_sf"/>
</dbReference>
<keyword evidence="4 6" id="KW-0106">Calcium</keyword>
<evidence type="ECO:0000256" key="6">
    <source>
        <dbReference type="PIRSR" id="PIRSR609283-1"/>
    </source>
</evidence>